<protein>
    <recommendedName>
        <fullName evidence="1">PRISE-like Rossmann-fold domain-containing protein</fullName>
    </recommendedName>
</protein>
<comment type="caution">
    <text evidence="2">The sequence shown here is derived from an EMBL/GenBank/DDBJ whole genome shotgun (WGS) entry which is preliminary data.</text>
</comment>
<dbReference type="Proteomes" id="UP001285441">
    <property type="component" value="Unassembled WGS sequence"/>
</dbReference>
<dbReference type="InterPro" id="IPR036291">
    <property type="entry name" value="NAD(P)-bd_dom_sf"/>
</dbReference>
<evidence type="ECO:0000259" key="1">
    <source>
        <dbReference type="Pfam" id="PF22917"/>
    </source>
</evidence>
<dbReference type="Gene3D" id="3.40.50.720">
    <property type="entry name" value="NAD(P)-binding Rossmann-like Domain"/>
    <property type="match status" value="1"/>
</dbReference>
<organism evidence="2 3">
    <name type="scientific">Podospora didyma</name>
    <dbReference type="NCBI Taxonomy" id="330526"/>
    <lineage>
        <taxon>Eukaryota</taxon>
        <taxon>Fungi</taxon>
        <taxon>Dikarya</taxon>
        <taxon>Ascomycota</taxon>
        <taxon>Pezizomycotina</taxon>
        <taxon>Sordariomycetes</taxon>
        <taxon>Sordariomycetidae</taxon>
        <taxon>Sordariales</taxon>
        <taxon>Podosporaceae</taxon>
        <taxon>Podospora</taxon>
    </lineage>
</organism>
<dbReference type="SUPFAM" id="SSF51735">
    <property type="entry name" value="NAD(P)-binding Rossmann-fold domains"/>
    <property type="match status" value="1"/>
</dbReference>
<name>A0AAE0KDD2_9PEZI</name>
<reference evidence="2" key="1">
    <citation type="journal article" date="2023" name="Mol. Phylogenet. Evol.">
        <title>Genome-scale phylogeny and comparative genomics of the fungal order Sordariales.</title>
        <authorList>
            <person name="Hensen N."/>
            <person name="Bonometti L."/>
            <person name="Westerberg I."/>
            <person name="Brannstrom I.O."/>
            <person name="Guillou S."/>
            <person name="Cros-Aarteil S."/>
            <person name="Calhoun S."/>
            <person name="Haridas S."/>
            <person name="Kuo A."/>
            <person name="Mondo S."/>
            <person name="Pangilinan J."/>
            <person name="Riley R."/>
            <person name="LaButti K."/>
            <person name="Andreopoulos B."/>
            <person name="Lipzen A."/>
            <person name="Chen C."/>
            <person name="Yan M."/>
            <person name="Daum C."/>
            <person name="Ng V."/>
            <person name="Clum A."/>
            <person name="Steindorff A."/>
            <person name="Ohm R.A."/>
            <person name="Martin F."/>
            <person name="Silar P."/>
            <person name="Natvig D.O."/>
            <person name="Lalanne C."/>
            <person name="Gautier V."/>
            <person name="Ament-Velasquez S.L."/>
            <person name="Kruys A."/>
            <person name="Hutchinson M.I."/>
            <person name="Powell A.J."/>
            <person name="Barry K."/>
            <person name="Miller A.N."/>
            <person name="Grigoriev I.V."/>
            <person name="Debuchy R."/>
            <person name="Gladieux P."/>
            <person name="Hiltunen Thoren M."/>
            <person name="Johannesson H."/>
        </authorList>
    </citation>
    <scope>NUCLEOTIDE SEQUENCE</scope>
    <source>
        <strain evidence="2">CBS 232.78</strain>
    </source>
</reference>
<sequence length="423" mass="46651">MSTTPSFTGRAALVFGASGITGWAVLREALRYPTTQSFSRIIGLSNRPLDRSQLLLPDDPRLCLASGVDLNAGPDQVVAELSRIDGIQDVTDVFFAAYVQPPGTSDFEGHEILKKVNVRILETAAIAVEIACPRLQYWSLQTGGKSYGFVHAREVGLPKVPCRESDPRIPQPFADQVFYYAQYDTLKRLSEAKRWRFTEIRPDIIVGFVPGGKNAMNLAQALGLFLSFFRDREQQPGDAAAAASTATTTKVPFPGTTASYNARHTEIGQQTLGRAHIFAASQLATSTNNGELYNVGDSPPITGLSWRDKWAPLCAAFGLVGVGPQATDESNDNNQTSFSASQYMMLHQNEWDGFEAKHNLLPGIIRHTSWEFLEVMLSLASFDRQYDLSKFAEAGFQERVDVIQTYKEAFELMRAAKIIPTLL</sequence>
<dbReference type="AlphaFoldDB" id="A0AAE0KDD2"/>
<gene>
    <name evidence="2" type="ORF">B0H63DRAFT_256100</name>
</gene>
<feature type="domain" description="PRISE-like Rossmann-fold" evidence="1">
    <location>
        <begin position="12"/>
        <end position="420"/>
    </location>
</feature>
<evidence type="ECO:0000313" key="3">
    <source>
        <dbReference type="Proteomes" id="UP001285441"/>
    </source>
</evidence>
<evidence type="ECO:0000313" key="2">
    <source>
        <dbReference type="EMBL" id="KAK3374768.1"/>
    </source>
</evidence>
<dbReference type="InterPro" id="IPR055222">
    <property type="entry name" value="PRISE-like_Rossmann-fold"/>
</dbReference>
<reference evidence="2" key="2">
    <citation type="submission" date="2023-06" db="EMBL/GenBank/DDBJ databases">
        <authorList>
            <consortium name="Lawrence Berkeley National Laboratory"/>
            <person name="Haridas S."/>
            <person name="Hensen N."/>
            <person name="Bonometti L."/>
            <person name="Westerberg I."/>
            <person name="Brannstrom I.O."/>
            <person name="Guillou S."/>
            <person name="Cros-Aarteil S."/>
            <person name="Calhoun S."/>
            <person name="Kuo A."/>
            <person name="Mondo S."/>
            <person name="Pangilinan J."/>
            <person name="Riley R."/>
            <person name="LaButti K."/>
            <person name="Andreopoulos B."/>
            <person name="Lipzen A."/>
            <person name="Chen C."/>
            <person name="Yanf M."/>
            <person name="Daum C."/>
            <person name="Ng V."/>
            <person name="Clum A."/>
            <person name="Steindorff A."/>
            <person name="Ohm R."/>
            <person name="Martin F."/>
            <person name="Silar P."/>
            <person name="Natvig D."/>
            <person name="Lalanne C."/>
            <person name="Gautier V."/>
            <person name="Ament-velasquez S.L."/>
            <person name="Kruys A."/>
            <person name="Hutchinson M.I."/>
            <person name="Powell A.J."/>
            <person name="Barry K."/>
            <person name="Miller A.N."/>
            <person name="Grigoriev I.V."/>
            <person name="Debuchy R."/>
            <person name="Gladieux P."/>
            <person name="Thoren M.H."/>
            <person name="Johannesson H."/>
        </authorList>
    </citation>
    <scope>NUCLEOTIDE SEQUENCE</scope>
    <source>
        <strain evidence="2">CBS 232.78</strain>
    </source>
</reference>
<dbReference type="CDD" id="cd08948">
    <property type="entry name" value="5beta-POR_like_SDR_a"/>
    <property type="match status" value="1"/>
</dbReference>
<dbReference type="PANTHER" id="PTHR32487:SF8">
    <property type="entry name" value="NAD-DEPENDENT EPIMERASE_DEHYDRATASE DOMAIN-CONTAINING PROTEIN"/>
    <property type="match status" value="1"/>
</dbReference>
<accession>A0AAE0KDD2</accession>
<keyword evidence="3" id="KW-1185">Reference proteome</keyword>
<proteinExistence type="predicted"/>
<dbReference type="PANTHER" id="PTHR32487">
    <property type="entry name" value="3-OXO-DELTA(4,5)-STEROID 5-BETA-REDUCTASE"/>
    <property type="match status" value="1"/>
</dbReference>
<dbReference type="Pfam" id="PF22917">
    <property type="entry name" value="PRISE"/>
    <property type="match status" value="1"/>
</dbReference>
<dbReference type="EMBL" id="JAULSW010000007">
    <property type="protein sequence ID" value="KAK3374768.1"/>
    <property type="molecule type" value="Genomic_DNA"/>
</dbReference>